<feature type="transmembrane region" description="Helical" evidence="1">
    <location>
        <begin position="73"/>
        <end position="94"/>
    </location>
</feature>
<dbReference type="RefSeq" id="WP_219964894.1">
    <property type="nucleotide sequence ID" value="NZ_JAGFNZ010000002.1"/>
</dbReference>
<name>A0ABS7DPK7_9FIRM</name>
<gene>
    <name evidence="2" type="ORF">J5W02_06655</name>
</gene>
<dbReference type="Proteomes" id="UP000719942">
    <property type="component" value="Unassembled WGS sequence"/>
</dbReference>
<comment type="caution">
    <text evidence="2">The sequence shown here is derived from an EMBL/GenBank/DDBJ whole genome shotgun (WGS) entry which is preliminary data.</text>
</comment>
<keyword evidence="1" id="KW-1133">Transmembrane helix</keyword>
<keyword evidence="1" id="KW-0472">Membrane</keyword>
<organism evidence="2 3">
    <name type="scientific">Caproiciproducens faecalis</name>
    <dbReference type="NCBI Taxonomy" id="2820301"/>
    <lineage>
        <taxon>Bacteria</taxon>
        <taxon>Bacillati</taxon>
        <taxon>Bacillota</taxon>
        <taxon>Clostridia</taxon>
        <taxon>Eubacteriales</taxon>
        <taxon>Acutalibacteraceae</taxon>
        <taxon>Caproiciproducens</taxon>
    </lineage>
</organism>
<protein>
    <submittedName>
        <fullName evidence="2">Uncharacterized protein</fullName>
    </submittedName>
</protein>
<keyword evidence="1" id="KW-0812">Transmembrane</keyword>
<reference evidence="2 3" key="1">
    <citation type="submission" date="2021-03" db="EMBL/GenBank/DDBJ databases">
        <title>Caproiciproducens sp. nov. isolated from feces of cow.</title>
        <authorList>
            <person name="Choi J.-Y."/>
        </authorList>
    </citation>
    <scope>NUCLEOTIDE SEQUENCE [LARGE SCALE GENOMIC DNA]</scope>
    <source>
        <strain evidence="2 3">AGMB10547</strain>
    </source>
</reference>
<dbReference type="EMBL" id="JAGFNZ010000002">
    <property type="protein sequence ID" value="MBW7572491.1"/>
    <property type="molecule type" value="Genomic_DNA"/>
</dbReference>
<sequence length="251" mass="29905">MSDFETLIKKNDICYNDRWSPNLVSTYEYNLSQGTLKGLNHDLRKNIAYSLQYLEYIELQLHELDLHNVIITMLYKTFIITGVSIIEGVFYYLLKSNNLWTQKEWELEKIVKSNGFSFENETRKVETHIFKSIPKTDDEMNLDSMIKKIESHSLIDIPHQAFPYLKKLKRLRNKVHLQINEHPNDTDWWSFNYSDYLWMKYILFKILTNSKFGLDDENIKKYSFIALAKGEIQTLRKEIDKSPEEKDNGQV</sequence>
<proteinExistence type="predicted"/>
<accession>A0ABS7DPK7</accession>
<evidence type="ECO:0000313" key="3">
    <source>
        <dbReference type="Proteomes" id="UP000719942"/>
    </source>
</evidence>
<keyword evidence="3" id="KW-1185">Reference proteome</keyword>
<evidence type="ECO:0000313" key="2">
    <source>
        <dbReference type="EMBL" id="MBW7572491.1"/>
    </source>
</evidence>
<evidence type="ECO:0000256" key="1">
    <source>
        <dbReference type="SAM" id="Phobius"/>
    </source>
</evidence>